<dbReference type="Proteomes" id="UP000094147">
    <property type="component" value="Chromosome"/>
</dbReference>
<gene>
    <name evidence="1" type="ORF">KS2013_7</name>
</gene>
<name>A0A1B3B7H0_9GAMM</name>
<keyword evidence="2" id="KW-1185">Reference proteome</keyword>
<evidence type="ECO:0000313" key="2">
    <source>
        <dbReference type="Proteomes" id="UP000094147"/>
    </source>
</evidence>
<dbReference type="RefSeq" id="WP_068988202.1">
    <property type="nucleotide sequence ID" value="NZ_CP012418.1"/>
</dbReference>
<proteinExistence type="predicted"/>
<sequence>MKYHIAFILGLLITIVTGCRDNNDDTKENYEDLGLKAELEIREFDSTQITNGYSEEGLGGVSNTFNEEEELAFYATLTNESLETYTVKWPWCDFYKVEVYDKDNKLVFHSFYRDVVCLAVEKVRVVYTEESINGIISWDQTVYATLDEKLTAGEYTVVSYIDVYIEKSNGEGFDVRLDMPEKKLTILADPL</sequence>
<protein>
    <recommendedName>
        <fullName evidence="3">Intracellular proteinase inhibitor BsuPI domain-containing protein</fullName>
    </recommendedName>
</protein>
<dbReference type="OrthoDB" id="6203415at2"/>
<dbReference type="AlphaFoldDB" id="A0A1B3B7H0"/>
<dbReference type="KEGG" id="ksd:KS2013_7"/>
<evidence type="ECO:0000313" key="1">
    <source>
        <dbReference type="EMBL" id="AOE48739.1"/>
    </source>
</evidence>
<organism evidence="1 2">
    <name type="scientific">Kangiella sediminilitoris</name>
    <dbReference type="NCBI Taxonomy" id="1144748"/>
    <lineage>
        <taxon>Bacteria</taxon>
        <taxon>Pseudomonadati</taxon>
        <taxon>Pseudomonadota</taxon>
        <taxon>Gammaproteobacteria</taxon>
        <taxon>Kangiellales</taxon>
        <taxon>Kangiellaceae</taxon>
        <taxon>Kangiella</taxon>
    </lineage>
</organism>
<reference evidence="2" key="1">
    <citation type="submission" date="2015-08" db="EMBL/GenBank/DDBJ databases">
        <authorList>
            <person name="Kim K.M."/>
        </authorList>
    </citation>
    <scope>NUCLEOTIDE SEQUENCE [LARGE SCALE GENOMIC DNA]</scope>
    <source>
        <strain evidence="2">KCTC 23892</strain>
    </source>
</reference>
<evidence type="ECO:0008006" key="3">
    <source>
        <dbReference type="Google" id="ProtNLM"/>
    </source>
</evidence>
<dbReference type="EMBL" id="CP012418">
    <property type="protein sequence ID" value="AOE48739.1"/>
    <property type="molecule type" value="Genomic_DNA"/>
</dbReference>
<accession>A0A1B3B7H0</accession>